<keyword evidence="2" id="KW-0472">Membrane</keyword>
<reference evidence="4" key="1">
    <citation type="journal article" date="2017" name="Genome Biol.">
        <title>Comparative genomics reveals high biological diversity and specific adaptations in the industrially and medically important fungal genus Aspergillus.</title>
        <authorList>
            <person name="de Vries R.P."/>
            <person name="Riley R."/>
            <person name="Wiebenga A."/>
            <person name="Aguilar-Osorio G."/>
            <person name="Amillis S."/>
            <person name="Uchima C.A."/>
            <person name="Anderluh G."/>
            <person name="Asadollahi M."/>
            <person name="Askin M."/>
            <person name="Barry K."/>
            <person name="Battaglia E."/>
            <person name="Bayram O."/>
            <person name="Benocci T."/>
            <person name="Braus-Stromeyer S.A."/>
            <person name="Caldana C."/>
            <person name="Canovas D."/>
            <person name="Cerqueira G.C."/>
            <person name="Chen F."/>
            <person name="Chen W."/>
            <person name="Choi C."/>
            <person name="Clum A."/>
            <person name="Dos Santos R.A."/>
            <person name="Damasio A.R."/>
            <person name="Diallinas G."/>
            <person name="Emri T."/>
            <person name="Fekete E."/>
            <person name="Flipphi M."/>
            <person name="Freyberg S."/>
            <person name="Gallo A."/>
            <person name="Gournas C."/>
            <person name="Habgood R."/>
            <person name="Hainaut M."/>
            <person name="Harispe M.L."/>
            <person name="Henrissat B."/>
            <person name="Hilden K.S."/>
            <person name="Hope R."/>
            <person name="Hossain A."/>
            <person name="Karabika E."/>
            <person name="Karaffa L."/>
            <person name="Karanyi Z."/>
            <person name="Krasevec N."/>
            <person name="Kuo A."/>
            <person name="Kusch H."/>
            <person name="LaButti K."/>
            <person name="Lagendijk E.L."/>
            <person name="Lapidus A."/>
            <person name="Levasseur A."/>
            <person name="Lindquist E."/>
            <person name="Lipzen A."/>
            <person name="Logrieco A.F."/>
            <person name="MacCabe A."/>
            <person name="Maekelae M.R."/>
            <person name="Malavazi I."/>
            <person name="Melin P."/>
            <person name="Meyer V."/>
            <person name="Mielnichuk N."/>
            <person name="Miskei M."/>
            <person name="Molnar A.P."/>
            <person name="Mule G."/>
            <person name="Ngan C.Y."/>
            <person name="Orejas M."/>
            <person name="Orosz E."/>
            <person name="Ouedraogo J.P."/>
            <person name="Overkamp K.M."/>
            <person name="Park H.-S."/>
            <person name="Perrone G."/>
            <person name="Piumi F."/>
            <person name="Punt P.J."/>
            <person name="Ram A.F."/>
            <person name="Ramon A."/>
            <person name="Rauscher S."/>
            <person name="Record E."/>
            <person name="Riano-Pachon D.M."/>
            <person name="Robert V."/>
            <person name="Roehrig J."/>
            <person name="Ruller R."/>
            <person name="Salamov A."/>
            <person name="Salih N.S."/>
            <person name="Samson R.A."/>
            <person name="Sandor E."/>
            <person name="Sanguinetti M."/>
            <person name="Schuetze T."/>
            <person name="Sepcic K."/>
            <person name="Shelest E."/>
            <person name="Sherlock G."/>
            <person name="Sophianopoulou V."/>
            <person name="Squina F.M."/>
            <person name="Sun H."/>
            <person name="Susca A."/>
            <person name="Todd R.B."/>
            <person name="Tsang A."/>
            <person name="Unkles S.E."/>
            <person name="van de Wiele N."/>
            <person name="van Rossen-Uffink D."/>
            <person name="Oliveira J.V."/>
            <person name="Vesth T.C."/>
            <person name="Visser J."/>
            <person name="Yu J.-H."/>
            <person name="Zhou M."/>
            <person name="Andersen M.R."/>
            <person name="Archer D.B."/>
            <person name="Baker S.E."/>
            <person name="Benoit I."/>
            <person name="Brakhage A.A."/>
            <person name="Braus G.H."/>
            <person name="Fischer R."/>
            <person name="Frisvad J.C."/>
            <person name="Goldman G.H."/>
            <person name="Houbraken J."/>
            <person name="Oakley B."/>
            <person name="Pocsi I."/>
            <person name="Scazzocchio C."/>
            <person name="Seiboth B."/>
            <person name="vanKuyk P.A."/>
            <person name="Wortman J."/>
            <person name="Dyer P.S."/>
            <person name="Grigoriev I.V."/>
        </authorList>
    </citation>
    <scope>NUCLEOTIDE SEQUENCE [LARGE SCALE GENOMIC DNA]</scope>
    <source>
        <strain evidence="4">CBS 506.65</strain>
    </source>
</reference>
<accession>A0A1L9SLV6</accession>
<dbReference type="OrthoDB" id="5427664at2759"/>
<evidence type="ECO:0000313" key="4">
    <source>
        <dbReference type="Proteomes" id="UP000184188"/>
    </source>
</evidence>
<keyword evidence="2" id="KW-0812">Transmembrane</keyword>
<proteinExistence type="predicted"/>
<feature type="transmembrane region" description="Helical" evidence="2">
    <location>
        <begin position="20"/>
        <end position="46"/>
    </location>
</feature>
<evidence type="ECO:0000256" key="1">
    <source>
        <dbReference type="SAM" id="MobiDB-lite"/>
    </source>
</evidence>
<dbReference type="Proteomes" id="UP000184188">
    <property type="component" value="Unassembled WGS sequence"/>
</dbReference>
<dbReference type="RefSeq" id="XP_022582739.1">
    <property type="nucleotide sequence ID" value="XM_022727951.1"/>
</dbReference>
<dbReference type="STRING" id="1073090.A0A1L9SLV6"/>
<keyword evidence="4" id="KW-1185">Reference proteome</keyword>
<keyword evidence="2" id="KW-1133">Transmembrane helix</keyword>
<dbReference type="GeneID" id="34614415"/>
<feature type="region of interest" description="Disordered" evidence="1">
    <location>
        <begin position="55"/>
        <end position="75"/>
    </location>
</feature>
<organism evidence="3 4">
    <name type="scientific">Penicilliopsis zonata CBS 506.65</name>
    <dbReference type="NCBI Taxonomy" id="1073090"/>
    <lineage>
        <taxon>Eukaryota</taxon>
        <taxon>Fungi</taxon>
        <taxon>Dikarya</taxon>
        <taxon>Ascomycota</taxon>
        <taxon>Pezizomycotina</taxon>
        <taxon>Eurotiomycetes</taxon>
        <taxon>Eurotiomycetidae</taxon>
        <taxon>Eurotiales</taxon>
        <taxon>Aspergillaceae</taxon>
        <taxon>Penicilliopsis</taxon>
    </lineage>
</organism>
<sequence length="126" mass="13929">MSDKLKCSAAFPTVPSYPDISGIGVVLGYAITGFLVVGVLTVYYIFAFRPELDPFRKEDKPSESEEETPFRPNPIDNLICQSLEKIRIRASKSKGINQRLETALAKFVLSMSDLQIMNGLSILITG</sequence>
<dbReference type="AlphaFoldDB" id="A0A1L9SLV6"/>
<name>A0A1L9SLV6_9EURO</name>
<evidence type="ECO:0000256" key="2">
    <source>
        <dbReference type="SAM" id="Phobius"/>
    </source>
</evidence>
<dbReference type="EMBL" id="KV878339">
    <property type="protein sequence ID" value="OJJ48229.1"/>
    <property type="molecule type" value="Genomic_DNA"/>
</dbReference>
<gene>
    <name evidence="3" type="ORF">ASPZODRAFT_23883</name>
</gene>
<protein>
    <submittedName>
        <fullName evidence="3">Uncharacterized protein</fullName>
    </submittedName>
</protein>
<dbReference type="VEuPathDB" id="FungiDB:ASPZODRAFT_23883"/>
<evidence type="ECO:0000313" key="3">
    <source>
        <dbReference type="EMBL" id="OJJ48229.1"/>
    </source>
</evidence>